<dbReference type="PANTHER" id="PTHR31061:SF24">
    <property type="entry name" value="LD22376P"/>
    <property type="match status" value="1"/>
</dbReference>
<evidence type="ECO:0008006" key="3">
    <source>
        <dbReference type="Google" id="ProtNLM"/>
    </source>
</evidence>
<feature type="transmembrane region" description="Helical" evidence="1">
    <location>
        <begin position="20"/>
        <end position="41"/>
    </location>
</feature>
<feature type="transmembrane region" description="Helical" evidence="1">
    <location>
        <begin position="62"/>
        <end position="82"/>
    </location>
</feature>
<dbReference type="AlphaFoldDB" id="A0A382UUI3"/>
<feature type="transmembrane region" description="Helical" evidence="1">
    <location>
        <begin position="119"/>
        <end position="140"/>
    </location>
</feature>
<feature type="non-terminal residue" evidence="2">
    <location>
        <position position="147"/>
    </location>
</feature>
<feature type="transmembrane region" description="Helical" evidence="1">
    <location>
        <begin position="88"/>
        <end position="112"/>
    </location>
</feature>
<keyword evidence="1" id="KW-1133">Transmembrane helix</keyword>
<sequence length="147" mass="17187">MIIVNNPGTWSYVYAPLRHAQWHGCTLTDLVFPFFLFSIGISMRFSFDKYDICKYGPLFNKIIFRTITIFIIGLLLNAFPFIRQDWDWSSFRILGVLQRIALAYFLASFIVLRSDVKSLVKISFILLIGYWILLMAYGWFSGQDPYA</sequence>
<accession>A0A382UUI3</accession>
<reference evidence="2" key="1">
    <citation type="submission" date="2018-05" db="EMBL/GenBank/DDBJ databases">
        <authorList>
            <person name="Lanie J.A."/>
            <person name="Ng W.-L."/>
            <person name="Kazmierczak K.M."/>
            <person name="Andrzejewski T.M."/>
            <person name="Davidsen T.M."/>
            <person name="Wayne K.J."/>
            <person name="Tettelin H."/>
            <person name="Glass J.I."/>
            <person name="Rusch D."/>
            <person name="Podicherti R."/>
            <person name="Tsui H.-C.T."/>
            <person name="Winkler M.E."/>
        </authorList>
    </citation>
    <scope>NUCLEOTIDE SEQUENCE</scope>
</reference>
<dbReference type="PANTHER" id="PTHR31061">
    <property type="entry name" value="LD22376P"/>
    <property type="match status" value="1"/>
</dbReference>
<organism evidence="2">
    <name type="scientific">marine metagenome</name>
    <dbReference type="NCBI Taxonomy" id="408172"/>
    <lineage>
        <taxon>unclassified sequences</taxon>
        <taxon>metagenomes</taxon>
        <taxon>ecological metagenomes</taxon>
    </lineage>
</organism>
<evidence type="ECO:0000313" key="2">
    <source>
        <dbReference type="EMBL" id="SVD37807.1"/>
    </source>
</evidence>
<name>A0A382UUI3_9ZZZZ</name>
<keyword evidence="1" id="KW-0472">Membrane</keyword>
<evidence type="ECO:0000256" key="1">
    <source>
        <dbReference type="SAM" id="Phobius"/>
    </source>
</evidence>
<dbReference type="EMBL" id="UINC01146846">
    <property type="protein sequence ID" value="SVD37807.1"/>
    <property type="molecule type" value="Genomic_DNA"/>
</dbReference>
<protein>
    <recommendedName>
        <fullName evidence="3">DUF5009 domain-containing protein</fullName>
    </recommendedName>
</protein>
<proteinExistence type="predicted"/>
<gene>
    <name evidence="2" type="ORF">METZ01_LOCUS390661</name>
</gene>
<keyword evidence="1" id="KW-0812">Transmembrane</keyword>